<organism evidence="2 3">
    <name type="scientific">Dryococelus australis</name>
    <dbReference type="NCBI Taxonomy" id="614101"/>
    <lineage>
        <taxon>Eukaryota</taxon>
        <taxon>Metazoa</taxon>
        <taxon>Ecdysozoa</taxon>
        <taxon>Arthropoda</taxon>
        <taxon>Hexapoda</taxon>
        <taxon>Insecta</taxon>
        <taxon>Pterygota</taxon>
        <taxon>Neoptera</taxon>
        <taxon>Polyneoptera</taxon>
        <taxon>Phasmatodea</taxon>
        <taxon>Verophasmatodea</taxon>
        <taxon>Anareolatae</taxon>
        <taxon>Phasmatidae</taxon>
        <taxon>Eurycanthinae</taxon>
        <taxon>Dryococelus</taxon>
    </lineage>
</organism>
<evidence type="ECO:0000313" key="3">
    <source>
        <dbReference type="Proteomes" id="UP001159363"/>
    </source>
</evidence>
<evidence type="ECO:0000256" key="1">
    <source>
        <dbReference type="SAM" id="MobiDB-lite"/>
    </source>
</evidence>
<feature type="region of interest" description="Disordered" evidence="1">
    <location>
        <begin position="116"/>
        <end position="149"/>
    </location>
</feature>
<gene>
    <name evidence="2" type="ORF">PR048_011825</name>
</gene>
<sequence>MGAYNAVNTGTLASGMTTRLWDHVSHVAGLLRFLISYWSGCHEVFLDSLKTGAKRVARHRRTCGEWVTNPLTDRQIMPKTLKNVTYATTTCYSPTSPVASPELVSPNVRIKVGSETYESKSDSELETPGGLGNISFEETGPLDSGAKNNTDMESSRFFIDPGYYFGKNTEDVTECLKNFKWAE</sequence>
<keyword evidence="3" id="KW-1185">Reference proteome</keyword>
<dbReference type="Proteomes" id="UP001159363">
    <property type="component" value="Chromosome X"/>
</dbReference>
<proteinExistence type="predicted"/>
<protein>
    <submittedName>
        <fullName evidence="2">Uncharacterized protein</fullName>
    </submittedName>
</protein>
<comment type="caution">
    <text evidence="2">The sequence shown here is derived from an EMBL/GenBank/DDBJ whole genome shotgun (WGS) entry which is preliminary data.</text>
</comment>
<reference evidence="2 3" key="1">
    <citation type="submission" date="2023-02" db="EMBL/GenBank/DDBJ databases">
        <title>LHISI_Scaffold_Assembly.</title>
        <authorList>
            <person name="Stuart O.P."/>
            <person name="Cleave R."/>
            <person name="Magrath M.J.L."/>
            <person name="Mikheyev A.S."/>
        </authorList>
    </citation>
    <scope>NUCLEOTIDE SEQUENCE [LARGE SCALE GENOMIC DNA]</scope>
    <source>
        <strain evidence="2">Daus_M_001</strain>
        <tissue evidence="2">Leg muscle</tissue>
    </source>
</reference>
<accession>A0ABQ9HMS5</accession>
<name>A0ABQ9HMS5_9NEOP</name>
<dbReference type="EMBL" id="JARBHB010000004">
    <property type="protein sequence ID" value="KAJ8885627.1"/>
    <property type="molecule type" value="Genomic_DNA"/>
</dbReference>
<evidence type="ECO:0000313" key="2">
    <source>
        <dbReference type="EMBL" id="KAJ8885627.1"/>
    </source>
</evidence>